<keyword evidence="6 15" id="KW-0862">Zinc</keyword>
<evidence type="ECO:0000256" key="12">
    <source>
        <dbReference type="ARBA" id="ARBA00051105"/>
    </source>
</evidence>
<feature type="compositionally biased region" description="Basic residues" evidence="16">
    <location>
        <begin position="415"/>
        <end position="431"/>
    </location>
</feature>
<evidence type="ECO:0000313" key="18">
    <source>
        <dbReference type="EMBL" id="PIK51236.1"/>
    </source>
</evidence>
<dbReference type="GO" id="GO:0046872">
    <property type="term" value="F:metal ion binding"/>
    <property type="evidence" value="ECO:0007669"/>
    <property type="project" value="UniProtKB-KW"/>
</dbReference>
<evidence type="ECO:0000256" key="4">
    <source>
        <dbReference type="ARBA" id="ARBA00022679"/>
    </source>
</evidence>
<dbReference type="InterPro" id="IPR026590">
    <property type="entry name" value="Ssirtuin_cat_dom"/>
</dbReference>
<dbReference type="Pfam" id="PF02146">
    <property type="entry name" value="SIR2"/>
    <property type="match status" value="1"/>
</dbReference>
<dbReference type="AlphaFoldDB" id="A0A2G8KTA8"/>
<organism evidence="18 19">
    <name type="scientific">Stichopus japonicus</name>
    <name type="common">Sea cucumber</name>
    <dbReference type="NCBI Taxonomy" id="307972"/>
    <lineage>
        <taxon>Eukaryota</taxon>
        <taxon>Metazoa</taxon>
        <taxon>Echinodermata</taxon>
        <taxon>Eleutherozoa</taxon>
        <taxon>Echinozoa</taxon>
        <taxon>Holothuroidea</taxon>
        <taxon>Aspidochirotacea</taxon>
        <taxon>Aspidochirotida</taxon>
        <taxon>Stichopodidae</taxon>
        <taxon>Apostichopus</taxon>
    </lineage>
</organism>
<evidence type="ECO:0000256" key="9">
    <source>
        <dbReference type="ARBA" id="ARBA00041832"/>
    </source>
</evidence>
<dbReference type="GO" id="GO:0005634">
    <property type="term" value="C:nucleus"/>
    <property type="evidence" value="ECO:0007669"/>
    <property type="project" value="TreeGrafter"/>
</dbReference>
<dbReference type="FunFam" id="2.20.28.200:FF:000002">
    <property type="entry name" value="NAD-dependent deacetylase sirtuin-7"/>
    <property type="match status" value="1"/>
</dbReference>
<comment type="caution">
    <text evidence="18">The sequence shown here is derived from an EMBL/GenBank/DDBJ whole genome shotgun (WGS) entry which is preliminary data.</text>
</comment>
<evidence type="ECO:0000313" key="19">
    <source>
        <dbReference type="Proteomes" id="UP000230750"/>
    </source>
</evidence>
<dbReference type="OrthoDB" id="2919105at2759"/>
<dbReference type="InterPro" id="IPR050134">
    <property type="entry name" value="NAD-dep_sirtuin_deacylases"/>
</dbReference>
<dbReference type="FunFam" id="3.40.50.1220:FF:000038">
    <property type="entry name" value="NAD-dependent protein deacetylase sirtuin-6 isoform X2"/>
    <property type="match status" value="1"/>
</dbReference>
<evidence type="ECO:0000256" key="10">
    <source>
        <dbReference type="ARBA" id="ARBA00043038"/>
    </source>
</evidence>
<dbReference type="GO" id="GO:0010468">
    <property type="term" value="P:regulation of gene expression"/>
    <property type="evidence" value="ECO:0007669"/>
    <property type="project" value="UniProtKB-ARBA"/>
</dbReference>
<comment type="catalytic activity">
    <reaction evidence="12">
        <text>N(6)-succinyl-L-lysyl-[protein] + NAD(+) + H2O = 2''-O-succinyl-ADP-D-ribose + nicotinamide + L-lysyl-[protein]</text>
        <dbReference type="Rhea" id="RHEA:47668"/>
        <dbReference type="Rhea" id="RHEA-COMP:9752"/>
        <dbReference type="Rhea" id="RHEA-COMP:11877"/>
        <dbReference type="ChEBI" id="CHEBI:15377"/>
        <dbReference type="ChEBI" id="CHEBI:17154"/>
        <dbReference type="ChEBI" id="CHEBI:29969"/>
        <dbReference type="ChEBI" id="CHEBI:57540"/>
        <dbReference type="ChEBI" id="CHEBI:87830"/>
        <dbReference type="ChEBI" id="CHEBI:87832"/>
    </reaction>
    <physiologicalReaction direction="left-to-right" evidence="12">
        <dbReference type="Rhea" id="RHEA:47669"/>
    </physiologicalReaction>
</comment>
<keyword evidence="4" id="KW-0808">Transferase</keyword>
<dbReference type="InterPro" id="IPR029035">
    <property type="entry name" value="DHS-like_NAD/FAD-binding_dom"/>
</dbReference>
<dbReference type="InterPro" id="IPR003000">
    <property type="entry name" value="Sirtuin"/>
</dbReference>
<dbReference type="Proteomes" id="UP000230750">
    <property type="component" value="Unassembled WGS sequence"/>
</dbReference>
<evidence type="ECO:0000256" key="7">
    <source>
        <dbReference type="ARBA" id="ARBA00023027"/>
    </source>
</evidence>
<dbReference type="EMBL" id="MRZV01000383">
    <property type="protein sequence ID" value="PIK51236.1"/>
    <property type="molecule type" value="Genomic_DNA"/>
</dbReference>
<feature type="binding site" evidence="15">
    <location>
        <position position="235"/>
    </location>
    <ligand>
        <name>Zn(2+)</name>
        <dbReference type="ChEBI" id="CHEBI:29105"/>
    </ligand>
</feature>
<keyword evidence="7" id="KW-0520">NAD</keyword>
<feature type="domain" description="Deacetylase sirtuin-type" evidence="17">
    <location>
        <begin position="89"/>
        <end position="337"/>
    </location>
</feature>
<dbReference type="GO" id="GO:0097372">
    <property type="term" value="F:histone H3K18 deacetylase activity, NAD-dependent"/>
    <property type="evidence" value="ECO:0007669"/>
    <property type="project" value="TreeGrafter"/>
</dbReference>
<dbReference type="STRING" id="307972.A0A2G8KTA8"/>
<accession>A0A2G8KTA8</accession>
<dbReference type="GO" id="GO:0035861">
    <property type="term" value="C:site of double-strand break"/>
    <property type="evidence" value="ECO:0007669"/>
    <property type="project" value="UniProtKB-ARBA"/>
</dbReference>
<dbReference type="PROSITE" id="PS50305">
    <property type="entry name" value="SIRTUIN"/>
    <property type="match status" value="1"/>
</dbReference>
<dbReference type="GO" id="GO:0000785">
    <property type="term" value="C:chromatin"/>
    <property type="evidence" value="ECO:0007669"/>
    <property type="project" value="UniProtKB-ARBA"/>
</dbReference>
<reference evidence="18 19" key="1">
    <citation type="journal article" date="2017" name="PLoS Biol.">
        <title>The sea cucumber genome provides insights into morphological evolution and visceral regeneration.</title>
        <authorList>
            <person name="Zhang X."/>
            <person name="Sun L."/>
            <person name="Yuan J."/>
            <person name="Sun Y."/>
            <person name="Gao Y."/>
            <person name="Zhang L."/>
            <person name="Li S."/>
            <person name="Dai H."/>
            <person name="Hamel J.F."/>
            <person name="Liu C."/>
            <person name="Yu Y."/>
            <person name="Liu S."/>
            <person name="Lin W."/>
            <person name="Guo K."/>
            <person name="Jin S."/>
            <person name="Xu P."/>
            <person name="Storey K.B."/>
            <person name="Huan P."/>
            <person name="Zhang T."/>
            <person name="Zhou Y."/>
            <person name="Zhang J."/>
            <person name="Lin C."/>
            <person name="Li X."/>
            <person name="Xing L."/>
            <person name="Huo D."/>
            <person name="Sun M."/>
            <person name="Wang L."/>
            <person name="Mercier A."/>
            <person name="Li F."/>
            <person name="Yang H."/>
            <person name="Xiang J."/>
        </authorList>
    </citation>
    <scope>NUCLEOTIDE SEQUENCE [LARGE SCALE GENOMIC DNA]</scope>
    <source>
        <strain evidence="18">Shaxun</strain>
        <tissue evidence="18">Muscle</tissue>
    </source>
</reference>
<feature type="binding site" evidence="15">
    <location>
        <position position="205"/>
    </location>
    <ligand>
        <name>Zn(2+)</name>
        <dbReference type="ChEBI" id="CHEBI:29105"/>
    </ligand>
</feature>
<dbReference type="PANTHER" id="PTHR11085:SF1">
    <property type="entry name" value="NAD-DEPENDENT PROTEIN DEACETYLASE SIRTUIN-7"/>
    <property type="match status" value="1"/>
</dbReference>
<feature type="binding site" evidence="15">
    <location>
        <position position="202"/>
    </location>
    <ligand>
        <name>Zn(2+)</name>
        <dbReference type="ChEBI" id="CHEBI:29105"/>
    </ligand>
</feature>
<dbReference type="Gene3D" id="3.40.50.1220">
    <property type="entry name" value="TPP-binding domain"/>
    <property type="match status" value="1"/>
</dbReference>
<dbReference type="EC" id="2.3.1.286" evidence="2"/>
<keyword evidence="5 15" id="KW-0479">Metal-binding</keyword>
<evidence type="ECO:0000256" key="11">
    <source>
        <dbReference type="ARBA" id="ARBA00050237"/>
    </source>
</evidence>
<name>A0A2G8KTA8_STIJA</name>
<protein>
    <recommendedName>
        <fullName evidence="2">protein acetyllysine N-acetyltransferase</fullName>
        <ecNumber evidence="2">2.3.1.286</ecNumber>
    </recommendedName>
    <alternativeName>
        <fullName evidence="10">Regulatory protein SIR2 homolog 7</fullName>
    </alternativeName>
    <alternativeName>
        <fullName evidence="9">SIR2-like protein 7</fullName>
    </alternativeName>
</protein>
<evidence type="ECO:0000256" key="16">
    <source>
        <dbReference type="SAM" id="MobiDB-lite"/>
    </source>
</evidence>
<keyword evidence="19" id="KW-1185">Reference proteome</keyword>
<evidence type="ECO:0000256" key="15">
    <source>
        <dbReference type="PROSITE-ProRule" id="PRU00236"/>
    </source>
</evidence>
<evidence type="ECO:0000256" key="8">
    <source>
        <dbReference type="ARBA" id="ARBA00038170"/>
    </source>
</evidence>
<evidence type="ECO:0000256" key="14">
    <source>
        <dbReference type="ARBA" id="ARBA00052763"/>
    </source>
</evidence>
<feature type="compositionally biased region" description="Basic and acidic residues" evidence="16">
    <location>
        <begin position="386"/>
        <end position="405"/>
    </location>
</feature>
<dbReference type="GO" id="GO:0140861">
    <property type="term" value="P:DNA repair-dependent chromatin remodeling"/>
    <property type="evidence" value="ECO:0007669"/>
    <property type="project" value="UniProtKB-ARBA"/>
</dbReference>
<comment type="catalytic activity">
    <reaction evidence="14">
        <text>N(6)-glutaryl-L-lysyl-[protein] + NAD(+) + H2O = 2''-O-glutaryl-ADP-D-ribose + nicotinamide + L-lysyl-[protein]</text>
        <dbReference type="Rhea" id="RHEA:47664"/>
        <dbReference type="Rhea" id="RHEA-COMP:9752"/>
        <dbReference type="Rhea" id="RHEA-COMP:11875"/>
        <dbReference type="ChEBI" id="CHEBI:15377"/>
        <dbReference type="ChEBI" id="CHEBI:17154"/>
        <dbReference type="ChEBI" id="CHEBI:29969"/>
        <dbReference type="ChEBI" id="CHEBI:57540"/>
        <dbReference type="ChEBI" id="CHEBI:87828"/>
        <dbReference type="ChEBI" id="CHEBI:87829"/>
    </reaction>
    <physiologicalReaction direction="left-to-right" evidence="14">
        <dbReference type="Rhea" id="RHEA:47665"/>
    </physiologicalReaction>
</comment>
<evidence type="ECO:0000256" key="5">
    <source>
        <dbReference type="ARBA" id="ARBA00022723"/>
    </source>
</evidence>
<evidence type="ECO:0000256" key="2">
    <source>
        <dbReference type="ARBA" id="ARBA00012928"/>
    </source>
</evidence>
<evidence type="ECO:0000256" key="6">
    <source>
        <dbReference type="ARBA" id="ARBA00022833"/>
    </source>
</evidence>
<feature type="active site" description="Proton acceptor" evidence="15">
    <location>
        <position position="194"/>
    </location>
</feature>
<comment type="catalytic activity">
    <reaction evidence="11">
        <text>N(6)-decanoyl-L-lysyl-[protein] + NAD(+) + H2O = 2''-O-decanoyl-ADP-D-ribose + nicotinamide + L-lysyl-[protein]</text>
        <dbReference type="Rhea" id="RHEA:70631"/>
        <dbReference type="Rhea" id="RHEA-COMP:9752"/>
        <dbReference type="Rhea" id="RHEA-COMP:17932"/>
        <dbReference type="ChEBI" id="CHEBI:15377"/>
        <dbReference type="ChEBI" id="CHEBI:17154"/>
        <dbReference type="ChEBI" id="CHEBI:29969"/>
        <dbReference type="ChEBI" id="CHEBI:57540"/>
        <dbReference type="ChEBI" id="CHEBI:143222"/>
        <dbReference type="ChEBI" id="CHEBI:189688"/>
    </reaction>
    <physiologicalReaction direction="left-to-right" evidence="11">
        <dbReference type="Rhea" id="RHEA:70632"/>
    </physiologicalReaction>
</comment>
<dbReference type="Gene3D" id="2.20.28.200">
    <property type="match status" value="1"/>
</dbReference>
<evidence type="ECO:0000256" key="3">
    <source>
        <dbReference type="ARBA" id="ARBA00022553"/>
    </source>
</evidence>
<evidence type="ECO:0000256" key="1">
    <source>
        <dbReference type="ARBA" id="ARBA00001947"/>
    </source>
</evidence>
<comment type="cofactor">
    <cofactor evidence="1">
        <name>Zn(2+)</name>
        <dbReference type="ChEBI" id="CHEBI:29105"/>
    </cofactor>
</comment>
<dbReference type="SUPFAM" id="SSF52467">
    <property type="entry name" value="DHS-like NAD/FAD-binding domain"/>
    <property type="match status" value="1"/>
</dbReference>
<feature type="binding site" evidence="15">
    <location>
        <position position="232"/>
    </location>
    <ligand>
        <name>Zn(2+)</name>
        <dbReference type="ChEBI" id="CHEBI:29105"/>
    </ligand>
</feature>
<comment type="similarity">
    <text evidence="8">Belongs to the sirtuin family. Class IV subfamily.</text>
</comment>
<feature type="region of interest" description="Disordered" evidence="16">
    <location>
        <begin position="372"/>
        <end position="431"/>
    </location>
</feature>
<comment type="catalytic activity">
    <reaction evidence="13">
        <text>N(6)-propanoyl-L-lysyl-[protein] + NAD(+) + H2O = 3''-O-propanoyl-ADP-D-ribose + nicotinamide + L-lysyl-[protein]</text>
        <dbReference type="Rhea" id="RHEA:23500"/>
        <dbReference type="Rhea" id="RHEA-COMP:9752"/>
        <dbReference type="Rhea" id="RHEA-COMP:13758"/>
        <dbReference type="ChEBI" id="CHEBI:15377"/>
        <dbReference type="ChEBI" id="CHEBI:17154"/>
        <dbReference type="ChEBI" id="CHEBI:29969"/>
        <dbReference type="ChEBI" id="CHEBI:57540"/>
        <dbReference type="ChEBI" id="CHEBI:138019"/>
        <dbReference type="ChEBI" id="CHEBI:145015"/>
    </reaction>
    <physiologicalReaction direction="left-to-right" evidence="13">
        <dbReference type="Rhea" id="RHEA:23501"/>
    </physiologicalReaction>
</comment>
<evidence type="ECO:0000259" key="17">
    <source>
        <dbReference type="PROSITE" id="PS50305"/>
    </source>
</evidence>
<dbReference type="GO" id="GO:0070403">
    <property type="term" value="F:NAD+ binding"/>
    <property type="evidence" value="ECO:0007669"/>
    <property type="project" value="InterPro"/>
</dbReference>
<keyword evidence="3" id="KW-0597">Phosphoprotein</keyword>
<gene>
    <name evidence="18" type="ORF">BSL78_11896</name>
</gene>
<proteinExistence type="inferred from homology"/>
<evidence type="ECO:0000256" key="13">
    <source>
        <dbReference type="ARBA" id="ARBA00051399"/>
    </source>
</evidence>
<dbReference type="PANTHER" id="PTHR11085">
    <property type="entry name" value="NAD-DEPENDENT PROTEIN DEACYLASE SIRTUIN-5, MITOCHONDRIAL-RELATED"/>
    <property type="match status" value="1"/>
</dbReference>
<sequence>MEEPSETRKRPSRNCISLVRKLGHTVSLKHEKKEKEKKIKQILKKPECQRTEEDVKILKELDNIVQELHKRARQRDRQKAHLEETEDVPEVLESKVKLLADLLKDSDHAILYTGAGVSTAASIPDYRGPNGVWTLLQKGKEVKPTSIVDACPTTAHMGIFKLYQEGLVKHVVSQNCDGLHLRSGLPQESLSEIHGNMFIEVCKNCTRERQYIRTFDVTEKTSFHRHRTSRKCHRCRSNLEDTIVHFGEKSSVKYPLNWEGAVENVEAAGLIVCLGSSLKVLRKYTCLWRTHQPLQRRPKLCIVNLQWTPKDSQAYLKINGRCDDVVQRLCCELCLEIPEYKQSCDPLFSLTTRLRKREMSSFSTKELRLVPSPCETPLKSSVDSELELKKEEQDGEAEIDKDHENPPQPGWFGKGLRKRKLSQSRRRSSKS</sequence>